<dbReference type="PANTHER" id="PTHR18934:SF99">
    <property type="entry name" value="ATP-DEPENDENT RNA HELICASE DHX37-RELATED"/>
    <property type="match status" value="1"/>
</dbReference>
<dbReference type="SUPFAM" id="SSF52540">
    <property type="entry name" value="P-loop containing nucleoside triphosphate hydrolases"/>
    <property type="match status" value="1"/>
</dbReference>
<dbReference type="InterPro" id="IPR007502">
    <property type="entry name" value="Helicase-assoc_dom"/>
</dbReference>
<evidence type="ECO:0000313" key="7">
    <source>
        <dbReference type="Proteomes" id="UP000601435"/>
    </source>
</evidence>
<evidence type="ECO:0000313" key="6">
    <source>
        <dbReference type="EMBL" id="CAE7725947.1"/>
    </source>
</evidence>
<dbReference type="Proteomes" id="UP000601435">
    <property type="component" value="Unassembled WGS sequence"/>
</dbReference>
<gene>
    <name evidence="6" type="primary">tdrd9</name>
    <name evidence="6" type="ORF">SNEC2469_LOCUS20957</name>
</gene>
<keyword evidence="3" id="KW-0347">Helicase</keyword>
<dbReference type="InterPro" id="IPR027417">
    <property type="entry name" value="P-loop_NTPase"/>
</dbReference>
<comment type="caution">
    <text evidence="6">The sequence shown here is derived from an EMBL/GenBank/DDBJ whole genome shotgun (WGS) entry which is preliminary data.</text>
</comment>
<keyword evidence="7" id="KW-1185">Reference proteome</keyword>
<dbReference type="InterPro" id="IPR001650">
    <property type="entry name" value="Helicase_C-like"/>
</dbReference>
<evidence type="ECO:0000259" key="5">
    <source>
        <dbReference type="PROSITE" id="PS51194"/>
    </source>
</evidence>
<evidence type="ECO:0000256" key="4">
    <source>
        <dbReference type="ARBA" id="ARBA00022840"/>
    </source>
</evidence>
<dbReference type="SMART" id="SM00490">
    <property type="entry name" value="HELICc"/>
    <property type="match status" value="1"/>
</dbReference>
<organism evidence="6 7">
    <name type="scientific">Symbiodinium necroappetens</name>
    <dbReference type="NCBI Taxonomy" id="1628268"/>
    <lineage>
        <taxon>Eukaryota</taxon>
        <taxon>Sar</taxon>
        <taxon>Alveolata</taxon>
        <taxon>Dinophyceae</taxon>
        <taxon>Suessiales</taxon>
        <taxon>Symbiodiniaceae</taxon>
        <taxon>Symbiodinium</taxon>
    </lineage>
</organism>
<name>A0A812XAG1_9DINO</name>
<keyword evidence="2" id="KW-0378">Hydrolase</keyword>
<dbReference type="GO" id="GO:0003723">
    <property type="term" value="F:RNA binding"/>
    <property type="evidence" value="ECO:0007669"/>
    <property type="project" value="TreeGrafter"/>
</dbReference>
<keyword evidence="4" id="KW-0067">ATP-binding</keyword>
<keyword evidence="1" id="KW-0547">Nucleotide-binding</keyword>
<feature type="domain" description="Helicase C-terminal" evidence="5">
    <location>
        <begin position="6"/>
        <end position="187"/>
    </location>
</feature>
<evidence type="ECO:0000256" key="1">
    <source>
        <dbReference type="ARBA" id="ARBA00022741"/>
    </source>
</evidence>
<dbReference type="GO" id="GO:0016787">
    <property type="term" value="F:hydrolase activity"/>
    <property type="evidence" value="ECO:0007669"/>
    <property type="project" value="UniProtKB-KW"/>
</dbReference>
<reference evidence="6" key="1">
    <citation type="submission" date="2021-02" db="EMBL/GenBank/DDBJ databases">
        <authorList>
            <person name="Dougan E. K."/>
            <person name="Rhodes N."/>
            <person name="Thang M."/>
            <person name="Chan C."/>
        </authorList>
    </citation>
    <scope>NUCLEOTIDE SEQUENCE</scope>
</reference>
<dbReference type="SMART" id="SM00847">
    <property type="entry name" value="HA2"/>
    <property type="match status" value="1"/>
</dbReference>
<dbReference type="GO" id="GO:0004386">
    <property type="term" value="F:helicase activity"/>
    <property type="evidence" value="ECO:0007669"/>
    <property type="project" value="UniProtKB-KW"/>
</dbReference>
<dbReference type="EMBL" id="CAJNJA010036886">
    <property type="protein sequence ID" value="CAE7725947.1"/>
    <property type="molecule type" value="Genomic_DNA"/>
</dbReference>
<dbReference type="PROSITE" id="PS51194">
    <property type="entry name" value="HELICASE_CTER"/>
    <property type="match status" value="1"/>
</dbReference>
<dbReference type="PANTHER" id="PTHR18934">
    <property type="entry name" value="ATP-DEPENDENT RNA HELICASE"/>
    <property type="match status" value="1"/>
</dbReference>
<accession>A0A812XAG1</accession>
<evidence type="ECO:0000256" key="2">
    <source>
        <dbReference type="ARBA" id="ARBA00022801"/>
    </source>
</evidence>
<dbReference type="GO" id="GO:0005524">
    <property type="term" value="F:ATP binding"/>
    <property type="evidence" value="ECO:0007669"/>
    <property type="project" value="UniProtKB-KW"/>
</dbReference>
<dbReference type="OrthoDB" id="438174at2759"/>
<proteinExistence type="predicted"/>
<dbReference type="AlphaFoldDB" id="A0A812XAG1"/>
<sequence>MEVTCALVQQLAKPGCTIIVFLPGIADITQLFESLAPLDDVRSFGRPGVVRRSDCPRLRIFALHSMVPRQEQEEVFNEVPKDTGHVVLASNIAESSLTLPSVCAVVDLALRRTVQYDTRRLMCCLVTTWCSQSSCKQRRGRAGRTMPGRALCLVPRRFFESELPAFDPPEMLNAPLTKLYLQAKQLCSTLSRVSDRVQLPPDVHMDISSPKALLNEVVQPPSLSLLDAAIQELSAVGCLTMPTEEAEITPLGQIAVALPCDLRICRLLFLGCLFGCPTDALAMAAGLTGPDPFSTPSLLVLKDQKEYVQKLERSFASRRWCDHGTFSEPIMMHSLFKEWIRAGAPRGAKALGSFVRDWQWSQRPRTTALFFHLMFLARKKDLRTQSSRLLFPVAGRVWGGCSTVRSIIPKKFESLTADATELTVEPWEH</sequence>
<dbReference type="CDD" id="cd18791">
    <property type="entry name" value="SF2_C_RHA"/>
    <property type="match status" value="1"/>
</dbReference>
<dbReference type="Gene3D" id="1.20.120.1080">
    <property type="match status" value="1"/>
</dbReference>
<dbReference type="Gene3D" id="3.40.50.300">
    <property type="entry name" value="P-loop containing nucleotide triphosphate hydrolases"/>
    <property type="match status" value="1"/>
</dbReference>
<dbReference type="Pfam" id="PF00271">
    <property type="entry name" value="Helicase_C"/>
    <property type="match status" value="1"/>
</dbReference>
<protein>
    <submittedName>
        <fullName evidence="6">Tdrd9 protein</fullName>
    </submittedName>
</protein>
<evidence type="ECO:0000256" key="3">
    <source>
        <dbReference type="ARBA" id="ARBA00022806"/>
    </source>
</evidence>